<evidence type="ECO:0000313" key="3">
    <source>
        <dbReference type="Proteomes" id="UP000282985"/>
    </source>
</evidence>
<name>A0A434AZA0_9BACT</name>
<evidence type="ECO:0000256" key="1">
    <source>
        <dbReference type="SAM" id="Phobius"/>
    </source>
</evidence>
<dbReference type="SUPFAM" id="SSF51735">
    <property type="entry name" value="NAD(P)-binding Rossmann-fold domains"/>
    <property type="match status" value="1"/>
</dbReference>
<gene>
    <name evidence="2" type="ORF">DLK05_00470</name>
</gene>
<dbReference type="InterPro" id="IPR051783">
    <property type="entry name" value="NAD(P)-dependent_oxidoreduct"/>
</dbReference>
<organism evidence="2 3">
    <name type="scientific">Ancylomarina longa</name>
    <dbReference type="NCBI Taxonomy" id="2487017"/>
    <lineage>
        <taxon>Bacteria</taxon>
        <taxon>Pseudomonadati</taxon>
        <taxon>Bacteroidota</taxon>
        <taxon>Bacteroidia</taxon>
        <taxon>Marinilabiliales</taxon>
        <taxon>Marinifilaceae</taxon>
        <taxon>Ancylomarina</taxon>
    </lineage>
</organism>
<evidence type="ECO:0000313" key="2">
    <source>
        <dbReference type="EMBL" id="RUT79864.1"/>
    </source>
</evidence>
<proteinExistence type="predicted"/>
<feature type="transmembrane region" description="Helical" evidence="1">
    <location>
        <begin position="12"/>
        <end position="29"/>
    </location>
</feature>
<dbReference type="InterPro" id="IPR036291">
    <property type="entry name" value="NAD(P)-bd_dom_sf"/>
</dbReference>
<dbReference type="PANTHER" id="PTHR48079">
    <property type="entry name" value="PROTEIN YEEZ"/>
    <property type="match status" value="1"/>
</dbReference>
<keyword evidence="3" id="KW-1185">Reference proteome</keyword>
<dbReference type="GO" id="GO:0004029">
    <property type="term" value="F:aldehyde dehydrogenase (NAD+) activity"/>
    <property type="evidence" value="ECO:0007669"/>
    <property type="project" value="TreeGrafter"/>
</dbReference>
<dbReference type="AlphaFoldDB" id="A0A434AZA0"/>
<protein>
    <submittedName>
        <fullName evidence="2">SDR family NAD(P)-dependent oxidoreductase</fullName>
    </submittedName>
</protein>
<dbReference type="RefSeq" id="WP_127342003.1">
    <property type="nucleotide sequence ID" value="NZ_RJJX01000001.1"/>
</dbReference>
<sequence>MNKTYFKRENSISILGCGWLGLPLARYLLKKSMAIKGSTTNSKKLNELKRFGIEPYQISFDPNINKNFNQEFFHSDILIVNFPPQRRQDIESFHPLQFKSLLSQIRKSTIRKVIFISSTSVYANTNGLVYESNKINPEKGSGKALRLVESMLLQEKGFKTSIIRFGGLIGYDRKPGRFFTGKKDLKNGEAPVNLIHLDDCIGVISHIIENELWGEIYNACCPEHPNRKDFYEAAAKIHHFQIPEFNSGKSNYKIISSKKLIEETHYNFQFESPIDALKF</sequence>
<dbReference type="Proteomes" id="UP000282985">
    <property type="component" value="Unassembled WGS sequence"/>
</dbReference>
<dbReference type="Gene3D" id="3.40.50.720">
    <property type="entry name" value="NAD(P)-binding Rossmann-like Domain"/>
    <property type="match status" value="1"/>
</dbReference>
<dbReference type="PANTHER" id="PTHR48079:SF6">
    <property type="entry name" value="NAD(P)-BINDING DOMAIN-CONTAINING PROTEIN-RELATED"/>
    <property type="match status" value="1"/>
</dbReference>
<comment type="caution">
    <text evidence="2">The sequence shown here is derived from an EMBL/GenBank/DDBJ whole genome shotgun (WGS) entry which is preliminary data.</text>
</comment>
<dbReference type="GO" id="GO:0005737">
    <property type="term" value="C:cytoplasm"/>
    <property type="evidence" value="ECO:0007669"/>
    <property type="project" value="TreeGrafter"/>
</dbReference>
<dbReference type="EMBL" id="RJJX01000001">
    <property type="protein sequence ID" value="RUT79864.1"/>
    <property type="molecule type" value="Genomic_DNA"/>
</dbReference>
<keyword evidence="1" id="KW-0472">Membrane</keyword>
<keyword evidence="1" id="KW-1133">Transmembrane helix</keyword>
<keyword evidence="1" id="KW-0812">Transmembrane</keyword>
<reference evidence="2 3" key="1">
    <citation type="submission" date="2018-11" db="EMBL/GenBank/DDBJ databases">
        <title>Parancylomarina longa gen. nov., sp. nov., isolated from sediments of southern Okinawa.</title>
        <authorList>
            <person name="Fu T."/>
        </authorList>
    </citation>
    <scope>NUCLEOTIDE SEQUENCE [LARGE SCALE GENOMIC DNA]</scope>
    <source>
        <strain evidence="2 3">T3-2 S1-C</strain>
    </source>
</reference>
<dbReference type="OrthoDB" id="751203at2"/>
<accession>A0A434AZA0</accession>